<dbReference type="AlphaFoldDB" id="A0A2S6GXW1"/>
<protein>
    <submittedName>
        <fullName evidence="3">Type IV pilus assembly protein PilN</fullName>
    </submittedName>
</protein>
<comment type="caution">
    <text evidence="3">The sequence shown here is derived from an EMBL/GenBank/DDBJ whole genome shotgun (WGS) entry which is preliminary data.</text>
</comment>
<dbReference type="GO" id="GO:0043107">
    <property type="term" value="P:type IV pilus-dependent motility"/>
    <property type="evidence" value="ECO:0007669"/>
    <property type="project" value="TreeGrafter"/>
</dbReference>
<dbReference type="GO" id="GO:0043683">
    <property type="term" value="P:type IV pilus assembly"/>
    <property type="evidence" value="ECO:0007669"/>
    <property type="project" value="TreeGrafter"/>
</dbReference>
<keyword evidence="2" id="KW-0812">Transmembrane</keyword>
<gene>
    <name evidence="3" type="ORF">B0F88_109154</name>
</gene>
<dbReference type="EMBL" id="PTIY01000009">
    <property type="protein sequence ID" value="PPK70053.1"/>
    <property type="molecule type" value="Genomic_DNA"/>
</dbReference>
<keyword evidence="4" id="KW-1185">Reference proteome</keyword>
<dbReference type="Proteomes" id="UP000238071">
    <property type="component" value="Unassembled WGS sequence"/>
</dbReference>
<name>A0A2S6GXW1_9GAMM</name>
<proteinExistence type="predicted"/>
<accession>A0A2S6GXW1</accession>
<dbReference type="PANTHER" id="PTHR40278">
    <property type="entry name" value="DNA UTILIZATION PROTEIN HOFN"/>
    <property type="match status" value="1"/>
</dbReference>
<reference evidence="3 4" key="1">
    <citation type="submission" date="2018-02" db="EMBL/GenBank/DDBJ databases">
        <title>Subsurface microbial communities from deep shales in Ohio and West Virginia, USA.</title>
        <authorList>
            <person name="Wrighton K."/>
        </authorList>
    </citation>
    <scope>NUCLEOTIDE SEQUENCE [LARGE SCALE GENOMIC DNA]</scope>
    <source>
        <strain evidence="3 4">OWC-G53F</strain>
    </source>
</reference>
<evidence type="ECO:0000256" key="1">
    <source>
        <dbReference type="SAM" id="MobiDB-lite"/>
    </source>
</evidence>
<dbReference type="RefSeq" id="WP_104424215.1">
    <property type="nucleotide sequence ID" value="NZ_PTIY01000009.1"/>
</dbReference>
<dbReference type="Pfam" id="PF05137">
    <property type="entry name" value="PilN"/>
    <property type="match status" value="1"/>
</dbReference>
<dbReference type="OrthoDB" id="5296173at2"/>
<sequence>MAKINLLPWREELRAQKKQDFINAIGVAVLFTALIFAGLHMYIEGLKAYQEQRNKLIQDEIALLDIKIAKIKTIEEQKSKLLTKIELIQKLQESRPEIVHLFDELPRVTPDGVFLTKFTQKGDELNFEGKSQTNARVSAFMRAIEASAWLKVPTLDVIHTGSKVNSEQLSDFILHAKQGGQDAQAATATGGGSPASGKEAIRPAGGN</sequence>
<dbReference type="InterPro" id="IPR007813">
    <property type="entry name" value="PilN"/>
</dbReference>
<feature type="transmembrane region" description="Helical" evidence="2">
    <location>
        <begin position="21"/>
        <end position="43"/>
    </location>
</feature>
<evidence type="ECO:0000313" key="3">
    <source>
        <dbReference type="EMBL" id="PPK70053.1"/>
    </source>
</evidence>
<evidence type="ECO:0000313" key="4">
    <source>
        <dbReference type="Proteomes" id="UP000238071"/>
    </source>
</evidence>
<organism evidence="3 4">
    <name type="scientific">Methylobacter tundripaludum</name>
    <dbReference type="NCBI Taxonomy" id="173365"/>
    <lineage>
        <taxon>Bacteria</taxon>
        <taxon>Pseudomonadati</taxon>
        <taxon>Pseudomonadota</taxon>
        <taxon>Gammaproteobacteria</taxon>
        <taxon>Methylococcales</taxon>
        <taxon>Methylococcaceae</taxon>
        <taxon>Methylobacter</taxon>
    </lineage>
</organism>
<evidence type="ECO:0000256" key="2">
    <source>
        <dbReference type="SAM" id="Phobius"/>
    </source>
</evidence>
<dbReference type="InterPro" id="IPR052534">
    <property type="entry name" value="Extracell_DNA_Util/SecSys_Comp"/>
</dbReference>
<keyword evidence="2" id="KW-1133">Transmembrane helix</keyword>
<feature type="region of interest" description="Disordered" evidence="1">
    <location>
        <begin position="181"/>
        <end position="207"/>
    </location>
</feature>
<dbReference type="PANTHER" id="PTHR40278:SF2">
    <property type="entry name" value="TYPE IV PILUS INNER MEMBRANE COMPONENT PILN"/>
    <property type="match status" value="1"/>
</dbReference>
<keyword evidence="2" id="KW-0472">Membrane</keyword>